<dbReference type="AlphaFoldDB" id="A0AA97JQE1"/>
<dbReference type="FunFam" id="3.40.50.720:FF:000202">
    <property type="entry name" value="Short-chain dehydrogenase/reductase family 16C member 6"/>
    <property type="match status" value="1"/>
</dbReference>
<dbReference type="GO" id="GO:0005811">
    <property type="term" value="C:lipid droplet"/>
    <property type="evidence" value="ECO:0007669"/>
    <property type="project" value="TreeGrafter"/>
</dbReference>
<dbReference type="RefSeq" id="XP_054841259.1">
    <property type="nucleotide sequence ID" value="XM_054985284.1"/>
</dbReference>
<dbReference type="GO" id="GO:0016616">
    <property type="term" value="F:oxidoreductase activity, acting on the CH-OH group of donors, NAD or NADP as acceptor"/>
    <property type="evidence" value="ECO:0007669"/>
    <property type="project" value="TreeGrafter"/>
</dbReference>
<keyword evidence="2" id="KW-0560">Oxidoreductase</keyword>
<keyword evidence="3" id="KW-0520">NAD</keyword>
<evidence type="ECO:0000256" key="5">
    <source>
        <dbReference type="SAM" id="Phobius"/>
    </source>
</evidence>
<dbReference type="Pfam" id="PF00106">
    <property type="entry name" value="adh_short"/>
    <property type="match status" value="1"/>
</dbReference>
<accession>A0AA97JQE1</accession>
<organism evidence="6 7">
    <name type="scientific">Eublepharis macularius</name>
    <name type="common">Leopard gecko</name>
    <name type="synonym">Cyrtodactylus macularius</name>
    <dbReference type="NCBI Taxonomy" id="481883"/>
    <lineage>
        <taxon>Eukaryota</taxon>
        <taxon>Metazoa</taxon>
        <taxon>Chordata</taxon>
        <taxon>Craniata</taxon>
        <taxon>Vertebrata</taxon>
        <taxon>Euteleostomi</taxon>
        <taxon>Lepidosauria</taxon>
        <taxon>Squamata</taxon>
        <taxon>Bifurcata</taxon>
        <taxon>Gekkota</taxon>
        <taxon>Eublepharidae</taxon>
        <taxon>Eublepharinae</taxon>
        <taxon>Eublepharis</taxon>
    </lineage>
</organism>
<dbReference type="InterPro" id="IPR036291">
    <property type="entry name" value="NAD(P)-bd_dom_sf"/>
</dbReference>
<dbReference type="PRINTS" id="PR00081">
    <property type="entry name" value="GDHRDH"/>
</dbReference>
<evidence type="ECO:0000313" key="7">
    <source>
        <dbReference type="RefSeq" id="XP_054841259.1"/>
    </source>
</evidence>
<feature type="transmembrane region" description="Helical" evidence="5">
    <location>
        <begin position="12"/>
        <end position="36"/>
    </location>
</feature>
<dbReference type="PANTHER" id="PTHR24322:SF753">
    <property type="entry name" value="SHORT CHAIN DEHYDROGENASE_REDUCTASE FAMILY 16C, MEMBER 5"/>
    <property type="match status" value="1"/>
</dbReference>
<comment type="similarity">
    <text evidence="1 4">Belongs to the short-chain dehydrogenases/reductases (SDR) family.</text>
</comment>
<gene>
    <name evidence="7" type="primary">LOC129333551</name>
</gene>
<keyword evidence="5" id="KW-0472">Membrane</keyword>
<evidence type="ECO:0000256" key="2">
    <source>
        <dbReference type="ARBA" id="ARBA00023002"/>
    </source>
</evidence>
<dbReference type="InterPro" id="IPR002347">
    <property type="entry name" value="SDR_fam"/>
</dbReference>
<reference evidence="7" key="1">
    <citation type="submission" date="2025-08" db="UniProtKB">
        <authorList>
            <consortium name="RefSeq"/>
        </authorList>
    </citation>
    <scope>IDENTIFICATION</scope>
    <source>
        <tissue evidence="7">Blood</tissue>
    </source>
</reference>
<keyword evidence="6" id="KW-1185">Reference proteome</keyword>
<evidence type="ECO:0000256" key="4">
    <source>
        <dbReference type="RuleBase" id="RU000363"/>
    </source>
</evidence>
<proteinExistence type="inferred from homology"/>
<dbReference type="Proteomes" id="UP001190640">
    <property type="component" value="Chromosome 7"/>
</dbReference>
<keyword evidence="5" id="KW-0812">Transmembrane</keyword>
<dbReference type="CDD" id="cd05339">
    <property type="entry name" value="17beta-HSDXI-like_SDR_c"/>
    <property type="match status" value="1"/>
</dbReference>
<dbReference type="KEGG" id="emc:129333551"/>
<sequence>MLFGKILCKMNFFLETLIFLGKLLYLMLESFLLLFIPVRKKSVAGEIVLITGSGSGIGRLMALKFAKLGATLVLWDINQEGNKETARLARENGGVRVHDYTCDCSKKQEIYRVADQVKKEVGDVSILINNAGIVTGKKFLDCPDSLIEKTMEVNTMANIWTCKAFLPAMMAANHGHLVTIASSAGLIGVTGLMDYCASKFAAVGFLESLEAEMRGLRKTGIRTTVVCPFFINTGMFEGCKTKWPHLLPILEQEYAAQRIVTGVLREELSVIMPRVLYFAVALKNVLPTKIFFLIADYVGVFTFMDTFIGRGKKK</sequence>
<dbReference type="Gene3D" id="3.40.50.720">
    <property type="entry name" value="NAD(P)-binding Rossmann-like Domain"/>
    <property type="match status" value="1"/>
</dbReference>
<keyword evidence="5" id="KW-1133">Transmembrane helix</keyword>
<evidence type="ECO:0000256" key="3">
    <source>
        <dbReference type="ARBA" id="ARBA00023027"/>
    </source>
</evidence>
<evidence type="ECO:0000313" key="6">
    <source>
        <dbReference type="Proteomes" id="UP001190640"/>
    </source>
</evidence>
<dbReference type="SUPFAM" id="SSF51735">
    <property type="entry name" value="NAD(P)-binding Rossmann-fold domains"/>
    <property type="match status" value="1"/>
</dbReference>
<protein>
    <submittedName>
        <fullName evidence="7">Epidermal retinol dehydrogenase 2-like isoform X1</fullName>
    </submittedName>
</protein>
<name>A0AA97JQE1_EUBMA</name>
<evidence type="ECO:0000256" key="1">
    <source>
        <dbReference type="ARBA" id="ARBA00006484"/>
    </source>
</evidence>
<dbReference type="PRINTS" id="PR00080">
    <property type="entry name" value="SDRFAMILY"/>
</dbReference>
<dbReference type="PANTHER" id="PTHR24322">
    <property type="entry name" value="PKSB"/>
    <property type="match status" value="1"/>
</dbReference>
<dbReference type="GeneID" id="129333551"/>